<sequence length="130" mass="15060">MIMRFDNFDWHDSILNSVIINRQNLGLNDIVELDITWPSGERGILLFENVRKCIMDLNSGTDTKDWIYNAYETEDDEDFVSYKKQVENICNDIDKLKCFVIETSTTGSLVKIFATQVIERLSDSPEKSLL</sequence>
<gene>
    <name evidence="1" type="ORF">D8S85_19440</name>
</gene>
<evidence type="ECO:0000313" key="2">
    <source>
        <dbReference type="Proteomes" id="UP000270673"/>
    </source>
</evidence>
<keyword evidence="2" id="KW-1185">Reference proteome</keyword>
<organism evidence="1 2">
    <name type="scientific">Butyricimonas faecalis</name>
    <dbReference type="NCBI Taxonomy" id="2093856"/>
    <lineage>
        <taxon>Bacteria</taxon>
        <taxon>Pseudomonadati</taxon>
        <taxon>Bacteroidota</taxon>
        <taxon>Bacteroidia</taxon>
        <taxon>Bacteroidales</taxon>
        <taxon>Odoribacteraceae</taxon>
        <taxon>Butyricimonas</taxon>
    </lineage>
</organism>
<dbReference type="KEGG" id="buy:D8S85_19440"/>
<dbReference type="Proteomes" id="UP000270673">
    <property type="component" value="Chromosome"/>
</dbReference>
<protein>
    <submittedName>
        <fullName evidence="1">Uncharacterized protein</fullName>
    </submittedName>
</protein>
<dbReference type="AlphaFoldDB" id="A0A3Q9IV85"/>
<evidence type="ECO:0000313" key="1">
    <source>
        <dbReference type="EMBL" id="AZS31505.1"/>
    </source>
</evidence>
<name>A0A3Q9IV85_9BACT</name>
<accession>A0A3Q9IV85</accession>
<reference evidence="1 2" key="1">
    <citation type="submission" date="2018-10" db="EMBL/GenBank/DDBJ databases">
        <title>Butyricimonas faecalis sp. nov., isolated from human faeces and emended description of the genus Butyricimonas.</title>
        <authorList>
            <person name="Le Roy T."/>
            <person name="Van der Smissen P."/>
            <person name="Paquot A."/>
            <person name="Delzenne N."/>
            <person name="Muccioli G."/>
            <person name="Collet J.-F."/>
            <person name="Cani P.D."/>
        </authorList>
    </citation>
    <scope>NUCLEOTIDE SEQUENCE [LARGE SCALE GENOMIC DNA]</scope>
    <source>
        <strain evidence="1 2">H184</strain>
    </source>
</reference>
<proteinExistence type="predicted"/>
<dbReference type="EMBL" id="CP032819">
    <property type="protein sequence ID" value="AZS31505.1"/>
    <property type="molecule type" value="Genomic_DNA"/>
</dbReference>